<dbReference type="AlphaFoldDB" id="A0A1E5C350"/>
<proteinExistence type="predicted"/>
<evidence type="ECO:0000259" key="1">
    <source>
        <dbReference type="Pfam" id="PF07238"/>
    </source>
</evidence>
<organism evidence="2 3">
    <name type="scientific">Enterovibrio norvegicus FF-454</name>
    <dbReference type="NCBI Taxonomy" id="1185651"/>
    <lineage>
        <taxon>Bacteria</taxon>
        <taxon>Pseudomonadati</taxon>
        <taxon>Pseudomonadota</taxon>
        <taxon>Gammaproteobacteria</taxon>
        <taxon>Vibrionales</taxon>
        <taxon>Vibrionaceae</taxon>
        <taxon>Enterovibrio</taxon>
    </lineage>
</organism>
<dbReference type="Pfam" id="PF07238">
    <property type="entry name" value="PilZ"/>
    <property type="match status" value="2"/>
</dbReference>
<protein>
    <recommendedName>
        <fullName evidence="1">PilZ domain-containing protein</fullName>
    </recommendedName>
</protein>
<feature type="domain" description="PilZ" evidence="1">
    <location>
        <begin position="143"/>
        <end position="217"/>
    </location>
</feature>
<sequence>MMQDHDKTLYDQLLPLYEMEGFDDLLFKLTPTESNSERLIIKMEVRKLMSACSRPVDLRGKVVGECRRYFLNNVNHWLDDVAINLYHRRLDIYQGKMTQGLWDDLHNTSNSYRVLQRQGDVRAAESMDTVETVPLRFGHYLSRSENRIQISSRIQAFLPDGTEVNGSTIDLSNSGMQVKLPAAFRYDEGSTLVVYFPQLGDECRLPELFSGLNYRVVGVELNFNKDSFQRLRLRLVTSTDAIKNAIETKSTQDTVSSRSENEDKFLTTRSKSYEQIFLEQTSSLPLFFCGNKLRYSLLTEQNRSLWDYWHDERNLPVVDKLFSAARLQHLALEGLTSSETLVYCFSHQHSDKTFFFSACPTELTPELRRLFWHVGSSRPSWRVLRVTMAKINEEDTRRLQDISPAYIQQIDELTHIATIQDLTLETVNSDYRIPIKPKLPSRSLNQFVHERDPIAAIDAVPSVLAPQRKEPRYQHKTGTILIHHTSGELHGETIDFSPHGLNISLSGPFSGSKSQEVAVTFTDLKRVDPNAPLGNVPYKVIQISEDRTNVKLALLKDRHSKHRSHYLQRLIEHNQHKLMLDSEKLPDAPLLSAMHQMLLTRLSVTPYFLVRRGETLQVSGIGTNYPGSELSRILHKSAAAGMISLAPVLGEHLSKYANGVTRQRNRLEQIRHEFYVAATIANGVVIAVKSRSLDSFETPEERKFFISQAKKRGKFFAVRNWMQPIDDGSQWLNSETSEQLMKLSTKRTAQLEHEFADLCVYGEMSDITDEVMMRLEMG</sequence>
<evidence type="ECO:0000313" key="3">
    <source>
        <dbReference type="Proteomes" id="UP000095039"/>
    </source>
</evidence>
<gene>
    <name evidence="2" type="ORF">A1OK_12680</name>
</gene>
<keyword evidence="3" id="KW-1185">Reference proteome</keyword>
<dbReference type="EMBL" id="AJWN02000073">
    <property type="protein sequence ID" value="OEE59938.1"/>
    <property type="molecule type" value="Genomic_DNA"/>
</dbReference>
<dbReference type="Proteomes" id="UP000095039">
    <property type="component" value="Unassembled WGS sequence"/>
</dbReference>
<dbReference type="Gene3D" id="2.40.10.220">
    <property type="entry name" value="predicted glycosyltransferase like domains"/>
    <property type="match status" value="1"/>
</dbReference>
<reference evidence="2 3" key="1">
    <citation type="journal article" date="2012" name="Science">
        <title>Ecological populations of bacteria act as socially cohesive units of antibiotic production and resistance.</title>
        <authorList>
            <person name="Cordero O.X."/>
            <person name="Wildschutte H."/>
            <person name="Kirkup B."/>
            <person name="Proehl S."/>
            <person name="Ngo L."/>
            <person name="Hussain F."/>
            <person name="Le Roux F."/>
            <person name="Mincer T."/>
            <person name="Polz M.F."/>
        </authorList>
    </citation>
    <scope>NUCLEOTIDE SEQUENCE [LARGE SCALE GENOMIC DNA]</scope>
    <source>
        <strain evidence="2 3">FF-454</strain>
    </source>
</reference>
<evidence type="ECO:0000313" key="2">
    <source>
        <dbReference type="EMBL" id="OEE59938.1"/>
    </source>
</evidence>
<feature type="domain" description="PilZ" evidence="1">
    <location>
        <begin position="467"/>
        <end position="551"/>
    </location>
</feature>
<accession>A0A1E5C350</accession>
<dbReference type="GO" id="GO:0035438">
    <property type="term" value="F:cyclic-di-GMP binding"/>
    <property type="evidence" value="ECO:0007669"/>
    <property type="project" value="InterPro"/>
</dbReference>
<dbReference type="InterPro" id="IPR009875">
    <property type="entry name" value="PilZ_domain"/>
</dbReference>
<comment type="caution">
    <text evidence="2">The sequence shown here is derived from an EMBL/GenBank/DDBJ whole genome shotgun (WGS) entry which is preliminary data.</text>
</comment>
<name>A0A1E5C350_9GAMM</name>
<dbReference type="RefSeq" id="WP_016959743.1">
    <property type="nucleotide sequence ID" value="NZ_AJWN02000073.1"/>
</dbReference>